<name>A0A445BFA4_ARAHY</name>
<feature type="transmembrane region" description="Helical" evidence="2">
    <location>
        <begin position="131"/>
        <end position="152"/>
    </location>
</feature>
<dbReference type="FunFam" id="3.40.50.1820:FF:000072">
    <property type="entry name" value="Serine carboxypeptidase-like 19"/>
    <property type="match status" value="1"/>
</dbReference>
<protein>
    <recommendedName>
        <fullName evidence="5">Serine carboxypeptidase-like</fullName>
    </recommendedName>
</protein>
<dbReference type="Proteomes" id="UP000289738">
    <property type="component" value="Chromosome A09"/>
</dbReference>
<dbReference type="GO" id="GO:0019748">
    <property type="term" value="P:secondary metabolic process"/>
    <property type="evidence" value="ECO:0007669"/>
    <property type="project" value="TreeGrafter"/>
</dbReference>
<dbReference type="InterPro" id="IPR029058">
    <property type="entry name" value="AB_hydrolase_fold"/>
</dbReference>
<evidence type="ECO:0000313" key="4">
    <source>
        <dbReference type="Proteomes" id="UP000289738"/>
    </source>
</evidence>
<keyword evidence="2" id="KW-0812">Transmembrane</keyword>
<dbReference type="SUPFAM" id="SSF53474">
    <property type="entry name" value="alpha/beta-Hydrolases"/>
    <property type="match status" value="1"/>
</dbReference>
<keyword evidence="4" id="KW-1185">Reference proteome</keyword>
<dbReference type="FunFam" id="3.40.50.12670:FF:000002">
    <property type="entry name" value="Carboxypeptidase"/>
    <property type="match status" value="1"/>
</dbReference>
<evidence type="ECO:0000256" key="1">
    <source>
        <dbReference type="ARBA" id="ARBA00009431"/>
    </source>
</evidence>
<dbReference type="AlphaFoldDB" id="A0A445BFA4"/>
<organism evidence="3 4">
    <name type="scientific">Arachis hypogaea</name>
    <name type="common">Peanut</name>
    <dbReference type="NCBI Taxonomy" id="3818"/>
    <lineage>
        <taxon>Eukaryota</taxon>
        <taxon>Viridiplantae</taxon>
        <taxon>Streptophyta</taxon>
        <taxon>Embryophyta</taxon>
        <taxon>Tracheophyta</taxon>
        <taxon>Spermatophyta</taxon>
        <taxon>Magnoliopsida</taxon>
        <taxon>eudicotyledons</taxon>
        <taxon>Gunneridae</taxon>
        <taxon>Pentapetalae</taxon>
        <taxon>rosids</taxon>
        <taxon>fabids</taxon>
        <taxon>Fabales</taxon>
        <taxon>Fabaceae</taxon>
        <taxon>Papilionoideae</taxon>
        <taxon>50 kb inversion clade</taxon>
        <taxon>dalbergioids sensu lato</taxon>
        <taxon>Dalbergieae</taxon>
        <taxon>Pterocarpus clade</taxon>
        <taxon>Arachis</taxon>
    </lineage>
</organism>
<dbReference type="GO" id="GO:0016747">
    <property type="term" value="F:acyltransferase activity, transferring groups other than amino-acyl groups"/>
    <property type="evidence" value="ECO:0007669"/>
    <property type="project" value="TreeGrafter"/>
</dbReference>
<dbReference type="Gene3D" id="3.40.50.1820">
    <property type="entry name" value="alpha/beta hydrolase"/>
    <property type="match status" value="1"/>
</dbReference>
<evidence type="ECO:0000313" key="3">
    <source>
        <dbReference type="EMBL" id="RYR37336.1"/>
    </source>
</evidence>
<gene>
    <name evidence="3" type="ORF">Ahy_A09g042240</name>
</gene>
<keyword evidence="2" id="KW-0472">Membrane</keyword>
<dbReference type="PANTHER" id="PTHR11802">
    <property type="entry name" value="SERINE PROTEASE FAMILY S10 SERINE CARBOXYPEPTIDASE"/>
    <property type="match status" value="1"/>
</dbReference>
<accession>A0A445BFA4</accession>
<evidence type="ECO:0000256" key="2">
    <source>
        <dbReference type="SAM" id="Phobius"/>
    </source>
</evidence>
<dbReference type="GO" id="GO:0004185">
    <property type="term" value="F:serine-type carboxypeptidase activity"/>
    <property type="evidence" value="ECO:0007669"/>
    <property type="project" value="InterPro"/>
</dbReference>
<comment type="caution">
    <text evidence="3">The sequence shown here is derived from an EMBL/GenBank/DDBJ whole genome shotgun (WGS) entry which is preliminary data.</text>
</comment>
<dbReference type="PANTHER" id="PTHR11802:SF224">
    <property type="entry name" value="SERINE CARBOXYPEPTIDASE-LIKE 7 ISOFORM X1"/>
    <property type="match status" value="1"/>
</dbReference>
<proteinExistence type="inferred from homology"/>
<keyword evidence="2" id="KW-1133">Transmembrane helix</keyword>
<dbReference type="PRINTS" id="PR00724">
    <property type="entry name" value="CRBOXYPTASEC"/>
</dbReference>
<evidence type="ECO:0008006" key="5">
    <source>
        <dbReference type="Google" id="ProtNLM"/>
    </source>
</evidence>
<dbReference type="Pfam" id="PF00450">
    <property type="entry name" value="Peptidase_S10"/>
    <property type="match status" value="1"/>
</dbReference>
<dbReference type="InterPro" id="IPR001563">
    <property type="entry name" value="Peptidase_S10"/>
</dbReference>
<dbReference type="GO" id="GO:0006508">
    <property type="term" value="P:proteolysis"/>
    <property type="evidence" value="ECO:0007669"/>
    <property type="project" value="InterPro"/>
</dbReference>
<reference evidence="3 4" key="1">
    <citation type="submission" date="2019-01" db="EMBL/GenBank/DDBJ databases">
        <title>Sequencing of cultivated peanut Arachis hypogaea provides insights into genome evolution and oil improvement.</title>
        <authorList>
            <person name="Chen X."/>
        </authorList>
    </citation>
    <scope>NUCLEOTIDE SEQUENCE [LARGE SCALE GENOMIC DNA]</scope>
    <source>
        <strain evidence="4">cv. Fuhuasheng</strain>
        <tissue evidence="3">Leaves</tissue>
    </source>
</reference>
<comment type="similarity">
    <text evidence="1">Belongs to the peptidase S10 family.</text>
</comment>
<dbReference type="EMBL" id="SDMP01000009">
    <property type="protein sequence ID" value="RYR37336.1"/>
    <property type="molecule type" value="Genomic_DNA"/>
</dbReference>
<sequence>MTKEGRKESKLKQYMIAPFRILNKARQLYMKGVVECAGGYGGYAGNNNGGALSPALVHAIPEETRVVVHRKQRREKKMMSCYNNEDEQEAIIVVVGSVVRRLSNRHYKSEARAQLKLLSTMAFRKLTNMTILVRCSFSFSFLSSLPVLLNLLTRFLASLANCLLTFKLGDMESVQLFYWFVESERNPEEDPLLLWLTGGPGCSGFSGLVFEVGPLMFDYAKSRGSGTLPTLKLNPFSWTKVASMIFIDAPVGTGFSYATNPESYGVTDTLAAAHNYQFLRKWLLSNPKFQKNPLYIAGDSYSGIILPILVKTISDGNEIEGGGKRMNLKGYILGNPVTDLSVDKNWRIPFYHKLALISDQFYQATKTNCKGQYINVDSSNAACFQNLQLVSECVRNIFTAQILEPNCFDAATKEAKAFGWDPSNLTHHNQLNLLLPNAFHHTPTWCRSYNYVFSYIWANDGEVQTALHVRKGIKMEWNRCNRSLSYTYDVTSTVPYHKYLINKDYKVLIYSGDHDAVIPYLGTMTWIKSLNLSLKRDWLPWYVGGQVGGYTLQYTQGNYNLVYATGGGHTAPEYRPEESLAMISRWLAGFLSN</sequence>